<feature type="transmembrane region" description="Helical" evidence="1">
    <location>
        <begin position="72"/>
        <end position="94"/>
    </location>
</feature>
<feature type="transmembrane region" description="Helical" evidence="1">
    <location>
        <begin position="31"/>
        <end position="52"/>
    </location>
</feature>
<keyword evidence="1" id="KW-1133">Transmembrane helix</keyword>
<evidence type="ECO:0000256" key="1">
    <source>
        <dbReference type="SAM" id="Phobius"/>
    </source>
</evidence>
<keyword evidence="1" id="KW-0812">Transmembrane</keyword>
<keyword evidence="1" id="KW-0472">Membrane</keyword>
<dbReference type="AlphaFoldDB" id="A0A6C0LW22"/>
<protein>
    <submittedName>
        <fullName evidence="2">Uncharacterized protein</fullName>
    </submittedName>
</protein>
<evidence type="ECO:0000313" key="2">
    <source>
        <dbReference type="EMBL" id="QHU33432.1"/>
    </source>
</evidence>
<sequence length="105" mass="11335">MTPPASRSGIAPNAPMTTGEYIKNWNPNDPLILLFRNSLFTAFAISIVLTWADALVEVMVDTLDTWNTGSAKIIGSIVVTGFSLFGVLFLTALFDFCGHKIAPSN</sequence>
<name>A0A6C0LW22_9ZZZZ</name>
<reference evidence="2" key="1">
    <citation type="journal article" date="2020" name="Nature">
        <title>Giant virus diversity and host interactions through global metagenomics.</title>
        <authorList>
            <person name="Schulz F."/>
            <person name="Roux S."/>
            <person name="Paez-Espino D."/>
            <person name="Jungbluth S."/>
            <person name="Walsh D.A."/>
            <person name="Denef V.J."/>
            <person name="McMahon K.D."/>
            <person name="Konstantinidis K.T."/>
            <person name="Eloe-Fadrosh E.A."/>
            <person name="Kyrpides N.C."/>
            <person name="Woyke T."/>
        </authorList>
    </citation>
    <scope>NUCLEOTIDE SEQUENCE</scope>
    <source>
        <strain evidence="2">GVMAG-S-1016704-121</strain>
    </source>
</reference>
<dbReference type="EMBL" id="MN740557">
    <property type="protein sequence ID" value="QHU33432.1"/>
    <property type="molecule type" value="Genomic_DNA"/>
</dbReference>
<accession>A0A6C0LW22</accession>
<organism evidence="2">
    <name type="scientific">viral metagenome</name>
    <dbReference type="NCBI Taxonomy" id="1070528"/>
    <lineage>
        <taxon>unclassified sequences</taxon>
        <taxon>metagenomes</taxon>
        <taxon>organismal metagenomes</taxon>
    </lineage>
</organism>
<proteinExistence type="predicted"/>